<dbReference type="Proteomes" id="UP000053558">
    <property type="component" value="Unassembled WGS sequence"/>
</dbReference>
<protein>
    <submittedName>
        <fullName evidence="1">Uncharacterized protein</fullName>
    </submittedName>
</protein>
<dbReference type="GeneID" id="19203999"/>
<reference evidence="2" key="1">
    <citation type="journal article" date="2012" name="Science">
        <title>The Paleozoic origin of enzymatic lignin decomposition reconstructed from 31 fungal genomes.</title>
        <authorList>
            <person name="Floudas D."/>
            <person name="Binder M."/>
            <person name="Riley R."/>
            <person name="Barry K."/>
            <person name="Blanchette R.A."/>
            <person name="Henrissat B."/>
            <person name="Martinez A.T."/>
            <person name="Otillar R."/>
            <person name="Spatafora J.W."/>
            <person name="Yadav J.S."/>
            <person name="Aerts A."/>
            <person name="Benoit I."/>
            <person name="Boyd A."/>
            <person name="Carlson A."/>
            <person name="Copeland A."/>
            <person name="Coutinho P.M."/>
            <person name="de Vries R.P."/>
            <person name="Ferreira P."/>
            <person name="Findley K."/>
            <person name="Foster B."/>
            <person name="Gaskell J."/>
            <person name="Glotzer D."/>
            <person name="Gorecki P."/>
            <person name="Heitman J."/>
            <person name="Hesse C."/>
            <person name="Hori C."/>
            <person name="Igarashi K."/>
            <person name="Jurgens J.A."/>
            <person name="Kallen N."/>
            <person name="Kersten P."/>
            <person name="Kohler A."/>
            <person name="Kuees U."/>
            <person name="Kumar T.K.A."/>
            <person name="Kuo A."/>
            <person name="LaButti K."/>
            <person name="Larrondo L.F."/>
            <person name="Lindquist E."/>
            <person name="Ling A."/>
            <person name="Lombard V."/>
            <person name="Lucas S."/>
            <person name="Lundell T."/>
            <person name="Martin R."/>
            <person name="McLaughlin D.J."/>
            <person name="Morgenstern I."/>
            <person name="Morin E."/>
            <person name="Murat C."/>
            <person name="Nagy L.G."/>
            <person name="Nolan M."/>
            <person name="Ohm R.A."/>
            <person name="Patyshakuliyeva A."/>
            <person name="Rokas A."/>
            <person name="Ruiz-Duenas F.J."/>
            <person name="Sabat G."/>
            <person name="Salamov A."/>
            <person name="Samejima M."/>
            <person name="Schmutz J."/>
            <person name="Slot J.C."/>
            <person name="St John F."/>
            <person name="Stenlid J."/>
            <person name="Sun H."/>
            <person name="Sun S."/>
            <person name="Syed K."/>
            <person name="Tsang A."/>
            <person name="Wiebenga A."/>
            <person name="Young D."/>
            <person name="Pisabarro A."/>
            <person name="Eastwood D.C."/>
            <person name="Martin F."/>
            <person name="Cullen D."/>
            <person name="Grigoriev I.V."/>
            <person name="Hibbett D.S."/>
        </authorList>
    </citation>
    <scope>NUCLEOTIDE SEQUENCE [LARGE SCALE GENOMIC DNA]</scope>
    <source>
        <strain evidence="2">RWD-64-598 SS2</strain>
    </source>
</reference>
<dbReference type="RefSeq" id="XP_007774185.1">
    <property type="nucleotide sequence ID" value="XM_007775995.1"/>
</dbReference>
<accession>A0A5M3M862</accession>
<comment type="caution">
    <text evidence="1">The sequence shown here is derived from an EMBL/GenBank/DDBJ whole genome shotgun (WGS) entry which is preliminary data.</text>
</comment>
<dbReference type="OrthoDB" id="3010994at2759"/>
<keyword evidence="2" id="KW-1185">Reference proteome</keyword>
<dbReference type="KEGG" id="cput:CONPUDRAFT_158923"/>
<name>A0A5M3M862_CONPW</name>
<sequence>MPRSDKEIRLIIAQEIQELAKKLPNTVPLGEKDGKIYCVITGSQKDTEWETFDSRFNALMEAVVKYIFIAVEQPNMEQTPMMIKLERLKQELEKLVITTAPPIAAAATKSKKLVVPDPVKDAKNALRSIGRGALANHLLPPLAPGHMVEHHPDEGA</sequence>
<dbReference type="AlphaFoldDB" id="A0A5M3M862"/>
<dbReference type="EMBL" id="JH711588">
    <property type="protein sequence ID" value="EIW75462.1"/>
    <property type="molecule type" value="Genomic_DNA"/>
</dbReference>
<gene>
    <name evidence="1" type="ORF">CONPUDRAFT_158923</name>
</gene>
<evidence type="ECO:0000313" key="2">
    <source>
        <dbReference type="Proteomes" id="UP000053558"/>
    </source>
</evidence>
<proteinExistence type="predicted"/>
<organism evidence="1 2">
    <name type="scientific">Coniophora puteana (strain RWD-64-598)</name>
    <name type="common">Brown rot fungus</name>
    <dbReference type="NCBI Taxonomy" id="741705"/>
    <lineage>
        <taxon>Eukaryota</taxon>
        <taxon>Fungi</taxon>
        <taxon>Dikarya</taxon>
        <taxon>Basidiomycota</taxon>
        <taxon>Agaricomycotina</taxon>
        <taxon>Agaricomycetes</taxon>
        <taxon>Agaricomycetidae</taxon>
        <taxon>Boletales</taxon>
        <taxon>Coniophorineae</taxon>
        <taxon>Coniophoraceae</taxon>
        <taxon>Coniophora</taxon>
    </lineage>
</organism>
<evidence type="ECO:0000313" key="1">
    <source>
        <dbReference type="EMBL" id="EIW75462.1"/>
    </source>
</evidence>